<evidence type="ECO:0000256" key="3">
    <source>
        <dbReference type="ARBA" id="ARBA00022840"/>
    </source>
</evidence>
<feature type="domain" description="Methionyl/Leucyl tRNA synthetase" evidence="7">
    <location>
        <begin position="4"/>
        <end position="144"/>
    </location>
</feature>
<dbReference type="PROSITE" id="PS00178">
    <property type="entry name" value="AA_TRNA_LIGASE_I"/>
    <property type="match status" value="1"/>
</dbReference>
<dbReference type="SUPFAM" id="SSF52374">
    <property type="entry name" value="Nucleotidylyl transferase"/>
    <property type="match status" value="1"/>
</dbReference>
<evidence type="ECO:0000256" key="2">
    <source>
        <dbReference type="ARBA" id="ARBA00022741"/>
    </source>
</evidence>
<sequence length="233" mass="27344">MKFYLTTAIDYPNAEPHLGHAYEKLLADFLAKYQKQKGNDVFYQTGTDEHGIKIYQTAQKANITTKKLVNQNSKKFKEFYKLLNIEYDSFIRTSDKKVHWPGVLKLWKKLIKSGDLFKKKYKAKYCVGCESFKTESELENNKCPFHIGKKIEIIEEENYFFKLSKYKNQLIKLIESDKYQIKPKRAKNEILSFLKGDVEDISFSRVKSKLPWGIPVPNDKDQVIYVWADALSN</sequence>
<feature type="non-terminal residue" evidence="8">
    <location>
        <position position="233"/>
    </location>
</feature>
<dbReference type="AlphaFoldDB" id="A0A382WD04"/>
<evidence type="ECO:0000256" key="6">
    <source>
        <dbReference type="ARBA" id="ARBA00030904"/>
    </source>
</evidence>
<proteinExistence type="predicted"/>
<keyword evidence="5" id="KW-0030">Aminoacyl-tRNA synthetase</keyword>
<evidence type="ECO:0000256" key="1">
    <source>
        <dbReference type="ARBA" id="ARBA00022598"/>
    </source>
</evidence>
<dbReference type="GO" id="GO:0006431">
    <property type="term" value="P:methionyl-tRNA aminoacylation"/>
    <property type="evidence" value="ECO:0007669"/>
    <property type="project" value="InterPro"/>
</dbReference>
<name>A0A382WD04_9ZZZZ</name>
<reference evidence="8" key="1">
    <citation type="submission" date="2018-05" db="EMBL/GenBank/DDBJ databases">
        <authorList>
            <person name="Lanie J.A."/>
            <person name="Ng W.-L."/>
            <person name="Kazmierczak K.M."/>
            <person name="Andrzejewski T.M."/>
            <person name="Davidsen T.M."/>
            <person name="Wayne K.J."/>
            <person name="Tettelin H."/>
            <person name="Glass J.I."/>
            <person name="Rusch D."/>
            <person name="Podicherti R."/>
            <person name="Tsui H.-C.T."/>
            <person name="Winkler M.E."/>
        </authorList>
    </citation>
    <scope>NUCLEOTIDE SEQUENCE</scope>
</reference>
<gene>
    <name evidence="8" type="ORF">METZ01_LOCUS409640</name>
</gene>
<dbReference type="Pfam" id="PF09334">
    <property type="entry name" value="tRNA-synt_1g"/>
    <property type="match status" value="1"/>
</dbReference>
<dbReference type="EMBL" id="UINC01158962">
    <property type="protein sequence ID" value="SVD56786.1"/>
    <property type="molecule type" value="Genomic_DNA"/>
</dbReference>
<evidence type="ECO:0000256" key="5">
    <source>
        <dbReference type="ARBA" id="ARBA00023146"/>
    </source>
</evidence>
<dbReference type="GO" id="GO:0004825">
    <property type="term" value="F:methionine-tRNA ligase activity"/>
    <property type="evidence" value="ECO:0007669"/>
    <property type="project" value="InterPro"/>
</dbReference>
<dbReference type="InterPro" id="IPR033911">
    <property type="entry name" value="MetRS_core"/>
</dbReference>
<dbReference type="PRINTS" id="PR01041">
    <property type="entry name" value="TRNASYNTHMET"/>
</dbReference>
<dbReference type="InterPro" id="IPR001412">
    <property type="entry name" value="aa-tRNA-synth_I_CS"/>
</dbReference>
<keyword evidence="2" id="KW-0547">Nucleotide-binding</keyword>
<dbReference type="InterPro" id="IPR014729">
    <property type="entry name" value="Rossmann-like_a/b/a_fold"/>
</dbReference>
<dbReference type="PANTHER" id="PTHR43326:SF1">
    <property type="entry name" value="METHIONINE--TRNA LIGASE, MITOCHONDRIAL"/>
    <property type="match status" value="1"/>
</dbReference>
<dbReference type="Gene3D" id="3.40.50.620">
    <property type="entry name" value="HUPs"/>
    <property type="match status" value="1"/>
</dbReference>
<dbReference type="InterPro" id="IPR023457">
    <property type="entry name" value="Met-tRNA_synth_2"/>
</dbReference>
<keyword evidence="1" id="KW-0436">Ligase</keyword>
<keyword evidence="4" id="KW-0648">Protein biosynthesis</keyword>
<accession>A0A382WD04</accession>
<dbReference type="PANTHER" id="PTHR43326">
    <property type="entry name" value="METHIONYL-TRNA SYNTHETASE"/>
    <property type="match status" value="1"/>
</dbReference>
<evidence type="ECO:0000313" key="8">
    <source>
        <dbReference type="EMBL" id="SVD56786.1"/>
    </source>
</evidence>
<organism evidence="8">
    <name type="scientific">marine metagenome</name>
    <dbReference type="NCBI Taxonomy" id="408172"/>
    <lineage>
        <taxon>unclassified sequences</taxon>
        <taxon>metagenomes</taxon>
        <taxon>ecological metagenomes</taxon>
    </lineage>
</organism>
<evidence type="ECO:0000256" key="4">
    <source>
        <dbReference type="ARBA" id="ARBA00022917"/>
    </source>
</evidence>
<protein>
    <recommendedName>
        <fullName evidence="6">Methionyl-tRNA synthetase</fullName>
    </recommendedName>
</protein>
<dbReference type="GO" id="GO:0005524">
    <property type="term" value="F:ATP binding"/>
    <property type="evidence" value="ECO:0007669"/>
    <property type="project" value="UniProtKB-KW"/>
</dbReference>
<evidence type="ECO:0000259" key="7">
    <source>
        <dbReference type="Pfam" id="PF09334"/>
    </source>
</evidence>
<keyword evidence="3" id="KW-0067">ATP-binding</keyword>
<dbReference type="InterPro" id="IPR015413">
    <property type="entry name" value="Methionyl/Leucyl_tRNA_Synth"/>
</dbReference>